<dbReference type="Pfam" id="PF00107">
    <property type="entry name" value="ADH_zinc_N"/>
    <property type="match status" value="1"/>
</dbReference>
<sequence>MVSCAQSRARPRGLATAPREGGRMTTMQICHAPRPGGPEALRFLAVPRPEPGPGQVLIRVGAVGVNRLDAMQRAGNYPLPPGVNPVLGVEVGGEVVATGPEVHGIAVGMRVAALLEGGGYAEFACADHRHVAPVPRDWDDIRAAAVIETFCTAHETLFELSRLAPGERVLIHAGGSAVGSTAIRMAQAVGAEIATTTGREDKADRLRAMGVPHVLNYRQGDFAAALREIWPDGLDVIEDFVGPANLARHIDLLRWRGRIALVGLLSQGMAEFDVAKVLTRMIQLRGFTLRPHSATEKAAVVARFRRRWLPELAAGRIAPDIHAVLPFGDAVQAHRILEAADNFGKIILRM</sequence>
<dbReference type="PANTHER" id="PTHR48106:SF8">
    <property type="entry name" value="OS02G0805600 PROTEIN"/>
    <property type="match status" value="1"/>
</dbReference>
<dbReference type="CDD" id="cd05276">
    <property type="entry name" value="p53_inducible_oxidoreductase"/>
    <property type="match status" value="1"/>
</dbReference>
<evidence type="ECO:0000256" key="3">
    <source>
        <dbReference type="SAM" id="MobiDB-lite"/>
    </source>
</evidence>
<dbReference type="Proteomes" id="UP000256679">
    <property type="component" value="Unassembled WGS sequence"/>
</dbReference>
<dbReference type="InterPro" id="IPR020843">
    <property type="entry name" value="ER"/>
</dbReference>
<keyword evidence="2" id="KW-0560">Oxidoreductase</keyword>
<dbReference type="Pfam" id="PF08240">
    <property type="entry name" value="ADH_N"/>
    <property type="match status" value="1"/>
</dbReference>
<dbReference type="GO" id="GO:0016651">
    <property type="term" value="F:oxidoreductase activity, acting on NAD(P)H"/>
    <property type="evidence" value="ECO:0007669"/>
    <property type="project" value="TreeGrafter"/>
</dbReference>
<feature type="domain" description="Enoyl reductase (ER)" evidence="4">
    <location>
        <begin position="36"/>
        <end position="348"/>
    </location>
</feature>
<protein>
    <submittedName>
        <fullName evidence="5">NAD(P)H quinone oxidoreductase, PIG3 family protein</fullName>
    </submittedName>
</protein>
<evidence type="ECO:0000256" key="2">
    <source>
        <dbReference type="ARBA" id="ARBA00023002"/>
    </source>
</evidence>
<reference evidence="5 6" key="1">
    <citation type="submission" date="2018-05" db="EMBL/GenBank/DDBJ databases">
        <title>Whole genome sequencing of Paracoccus thiocyanatus SST.</title>
        <authorList>
            <person name="Ghosh W."/>
            <person name="Rameez M.J."/>
            <person name="Roy C."/>
        </authorList>
    </citation>
    <scope>NUCLEOTIDE SEQUENCE [LARGE SCALE GENOMIC DNA]</scope>
    <source>
        <strain evidence="5 6">SST</strain>
    </source>
</reference>
<dbReference type="NCBIfam" id="TIGR02824">
    <property type="entry name" value="quinone_pig3"/>
    <property type="match status" value="1"/>
</dbReference>
<keyword evidence="1" id="KW-0521">NADP</keyword>
<comment type="caution">
    <text evidence="5">The sequence shown here is derived from an EMBL/GenBank/DDBJ whole genome shotgun (WGS) entry which is preliminary data.</text>
</comment>
<gene>
    <name evidence="5" type="ORF">DIE28_01420</name>
</gene>
<feature type="region of interest" description="Disordered" evidence="3">
    <location>
        <begin position="1"/>
        <end position="23"/>
    </location>
</feature>
<dbReference type="Gene3D" id="3.40.50.720">
    <property type="entry name" value="NAD(P)-binding Rossmann-like Domain"/>
    <property type="match status" value="1"/>
</dbReference>
<dbReference type="EMBL" id="QFCQ01000004">
    <property type="protein sequence ID" value="RDW14683.1"/>
    <property type="molecule type" value="Genomic_DNA"/>
</dbReference>
<dbReference type="InterPro" id="IPR014189">
    <property type="entry name" value="Quinone_OxRdtase_PIG3"/>
</dbReference>
<dbReference type="InterPro" id="IPR013149">
    <property type="entry name" value="ADH-like_C"/>
</dbReference>
<keyword evidence="6" id="KW-1185">Reference proteome</keyword>
<evidence type="ECO:0000313" key="5">
    <source>
        <dbReference type="EMBL" id="RDW14683.1"/>
    </source>
</evidence>
<dbReference type="Gene3D" id="3.90.180.10">
    <property type="entry name" value="Medium-chain alcohol dehydrogenases, catalytic domain"/>
    <property type="match status" value="1"/>
</dbReference>
<dbReference type="SMART" id="SM00829">
    <property type="entry name" value="PKS_ER"/>
    <property type="match status" value="1"/>
</dbReference>
<dbReference type="InterPro" id="IPR013154">
    <property type="entry name" value="ADH-like_N"/>
</dbReference>
<dbReference type="SUPFAM" id="SSF50129">
    <property type="entry name" value="GroES-like"/>
    <property type="match status" value="1"/>
</dbReference>
<dbReference type="AlphaFoldDB" id="A0A3D8PF39"/>
<dbReference type="GO" id="GO:0070402">
    <property type="term" value="F:NADPH binding"/>
    <property type="evidence" value="ECO:0007669"/>
    <property type="project" value="TreeGrafter"/>
</dbReference>
<accession>A0A3D8PF39</accession>
<proteinExistence type="predicted"/>
<organism evidence="5 6">
    <name type="scientific">Paracoccus thiocyanatus</name>
    <dbReference type="NCBI Taxonomy" id="34006"/>
    <lineage>
        <taxon>Bacteria</taxon>
        <taxon>Pseudomonadati</taxon>
        <taxon>Pseudomonadota</taxon>
        <taxon>Alphaproteobacteria</taxon>
        <taxon>Rhodobacterales</taxon>
        <taxon>Paracoccaceae</taxon>
        <taxon>Paracoccus</taxon>
    </lineage>
</organism>
<dbReference type="InterPro" id="IPR036291">
    <property type="entry name" value="NAD(P)-bd_dom_sf"/>
</dbReference>
<evidence type="ECO:0000259" key="4">
    <source>
        <dbReference type="SMART" id="SM00829"/>
    </source>
</evidence>
<dbReference type="SUPFAM" id="SSF51735">
    <property type="entry name" value="NAD(P)-binding Rossmann-fold domains"/>
    <property type="match status" value="1"/>
</dbReference>
<evidence type="ECO:0000313" key="6">
    <source>
        <dbReference type="Proteomes" id="UP000256679"/>
    </source>
</evidence>
<dbReference type="InterPro" id="IPR011032">
    <property type="entry name" value="GroES-like_sf"/>
</dbReference>
<dbReference type="PANTHER" id="PTHR48106">
    <property type="entry name" value="QUINONE OXIDOREDUCTASE PIG3-RELATED"/>
    <property type="match status" value="1"/>
</dbReference>
<evidence type="ECO:0000256" key="1">
    <source>
        <dbReference type="ARBA" id="ARBA00022857"/>
    </source>
</evidence>
<name>A0A3D8PF39_9RHOB</name>